<dbReference type="Proteomes" id="UP000271889">
    <property type="component" value="Unassembled WGS sequence"/>
</dbReference>
<evidence type="ECO:0000313" key="4">
    <source>
        <dbReference type="Proteomes" id="UP000271889"/>
    </source>
</evidence>
<name>A0A3P7LTC8_CYLGO</name>
<organism evidence="3 4">
    <name type="scientific">Cylicostephanus goldi</name>
    <name type="common">Nematode worm</name>
    <dbReference type="NCBI Taxonomy" id="71465"/>
    <lineage>
        <taxon>Eukaryota</taxon>
        <taxon>Metazoa</taxon>
        <taxon>Ecdysozoa</taxon>
        <taxon>Nematoda</taxon>
        <taxon>Chromadorea</taxon>
        <taxon>Rhabditida</taxon>
        <taxon>Rhabditina</taxon>
        <taxon>Rhabditomorpha</taxon>
        <taxon>Strongyloidea</taxon>
        <taxon>Strongylidae</taxon>
        <taxon>Cylicostephanus</taxon>
    </lineage>
</organism>
<dbReference type="EMBL" id="UYRV01104973">
    <property type="protein sequence ID" value="VDN20355.1"/>
    <property type="molecule type" value="Genomic_DNA"/>
</dbReference>
<reference evidence="3 4" key="1">
    <citation type="submission" date="2018-11" db="EMBL/GenBank/DDBJ databases">
        <authorList>
            <consortium name="Pathogen Informatics"/>
        </authorList>
    </citation>
    <scope>NUCLEOTIDE SEQUENCE [LARGE SCALE GENOMIC DNA]</scope>
</reference>
<protein>
    <submittedName>
        <fullName evidence="3">Uncharacterized protein</fullName>
    </submittedName>
</protein>
<keyword evidence="2" id="KW-0732">Signal</keyword>
<feature type="region of interest" description="Disordered" evidence="1">
    <location>
        <begin position="68"/>
        <end position="192"/>
    </location>
</feature>
<dbReference type="AlphaFoldDB" id="A0A3P7LTC8"/>
<feature type="signal peptide" evidence="2">
    <location>
        <begin position="1"/>
        <end position="17"/>
    </location>
</feature>
<evidence type="ECO:0000256" key="1">
    <source>
        <dbReference type="SAM" id="MobiDB-lite"/>
    </source>
</evidence>
<proteinExistence type="predicted"/>
<sequence>MLLLSMLLICLISNANPQGLGLGPLLASLVGAAQVGARVTGQVLRGVGLGLHGVRSAIVQHHMMFGSKRNEGTPPMSLNPQKTVSGMDSTSQPEAIQADEQSGGPMPGDIQMAPMPLNRQRPMARSNLPVPERGRYSLASNYSRKPPMRTQNRSLPRWRRRPPMRMRAQQRRNPPKSKQWNSPKPRRWGPPK</sequence>
<keyword evidence="4" id="KW-1185">Reference proteome</keyword>
<feature type="compositionally biased region" description="Polar residues" evidence="1">
    <location>
        <begin position="138"/>
        <end position="154"/>
    </location>
</feature>
<evidence type="ECO:0000256" key="2">
    <source>
        <dbReference type="SAM" id="SignalP"/>
    </source>
</evidence>
<feature type="compositionally biased region" description="Basic residues" evidence="1">
    <location>
        <begin position="156"/>
        <end position="175"/>
    </location>
</feature>
<gene>
    <name evidence="3" type="ORF">CGOC_LOCUS8796</name>
</gene>
<evidence type="ECO:0000313" key="3">
    <source>
        <dbReference type="EMBL" id="VDN20355.1"/>
    </source>
</evidence>
<feature type="chain" id="PRO_5018323376" evidence="2">
    <location>
        <begin position="18"/>
        <end position="192"/>
    </location>
</feature>
<accession>A0A3P7LTC8</accession>
<feature type="compositionally biased region" description="Polar residues" evidence="1">
    <location>
        <begin position="76"/>
        <end position="94"/>
    </location>
</feature>